<sequence>MTRRGPRGGVGCSAVRHVREGLPDARRVLCAPTRPLRPRDHRCVPAPSARKGTRGTHPEAPGLPRLLTGCCIMHHSASSGKQNGFRIGDSRMGTGRAHRPTSCQPGPRAHPENASAPHPTPPRARTPRCPAAAPRSAGITPPHPTPPHEGDPDSAGRPLTEPAGRQDAGRTRTRRSHLPARSEWSVEGGRHPARGFHQPRPAPALPGASRPGQRARVTTGHQWQRRAAAASGADLGEGGARGGARQLRARGPGLGFPRGGRCLLTRRRTPAPASSPAPTPAWTKLVRHLPAPSPDCPPPIAGPSERTNTKLAASLPPLK</sequence>
<dbReference type="EMBL" id="OX459944">
    <property type="protein sequence ID" value="CAI9178666.1"/>
    <property type="molecule type" value="Genomic_DNA"/>
</dbReference>
<reference evidence="2" key="1">
    <citation type="submission" date="2023-04" db="EMBL/GenBank/DDBJ databases">
        <authorList>
            <consortium name="ELIXIR-Norway"/>
        </authorList>
    </citation>
    <scope>NUCLEOTIDE SEQUENCE [LARGE SCALE GENOMIC DNA]</scope>
</reference>
<evidence type="ECO:0000256" key="1">
    <source>
        <dbReference type="SAM" id="MobiDB-lite"/>
    </source>
</evidence>
<feature type="region of interest" description="Disordered" evidence="1">
    <location>
        <begin position="40"/>
        <end position="62"/>
    </location>
</feature>
<gene>
    <name evidence="2" type="ORF">MRATA1EN1_LOCUS27628</name>
</gene>
<feature type="compositionally biased region" description="Pro residues" evidence="1">
    <location>
        <begin position="291"/>
        <end position="301"/>
    </location>
</feature>
<organism evidence="2 3">
    <name type="scientific">Rangifer tarandus platyrhynchus</name>
    <name type="common">Svalbard reindeer</name>
    <dbReference type="NCBI Taxonomy" id="3082113"/>
    <lineage>
        <taxon>Eukaryota</taxon>
        <taxon>Metazoa</taxon>
        <taxon>Chordata</taxon>
        <taxon>Craniata</taxon>
        <taxon>Vertebrata</taxon>
        <taxon>Euteleostomi</taxon>
        <taxon>Mammalia</taxon>
        <taxon>Eutheria</taxon>
        <taxon>Laurasiatheria</taxon>
        <taxon>Artiodactyla</taxon>
        <taxon>Ruminantia</taxon>
        <taxon>Pecora</taxon>
        <taxon>Cervidae</taxon>
        <taxon>Odocoileinae</taxon>
        <taxon>Rangifer</taxon>
    </lineage>
</organism>
<proteinExistence type="predicted"/>
<feature type="region of interest" description="Disordered" evidence="1">
    <location>
        <begin position="75"/>
        <end position="319"/>
    </location>
</feature>
<protein>
    <submittedName>
        <fullName evidence="2">Uncharacterized protein</fullName>
    </submittedName>
</protein>
<evidence type="ECO:0000313" key="3">
    <source>
        <dbReference type="Proteomes" id="UP001176941"/>
    </source>
</evidence>
<evidence type="ECO:0000313" key="2">
    <source>
        <dbReference type="EMBL" id="CAI9178666.1"/>
    </source>
</evidence>
<feature type="compositionally biased region" description="Low complexity" evidence="1">
    <location>
        <begin position="127"/>
        <end position="137"/>
    </location>
</feature>
<accession>A0ABN9A2N6</accession>
<name>A0ABN9A2N6_RANTA</name>
<keyword evidence="3" id="KW-1185">Reference proteome</keyword>
<dbReference type="Proteomes" id="UP001176941">
    <property type="component" value="Chromosome 8"/>
</dbReference>